<protein>
    <submittedName>
        <fullName evidence="5">DNA repair protein recA homolog 3, mitochondrial-like</fullName>
    </submittedName>
</protein>
<reference evidence="5" key="2">
    <citation type="submission" date="2025-08" db="UniProtKB">
        <authorList>
            <consortium name="RefSeq"/>
        </authorList>
    </citation>
    <scope>IDENTIFICATION</scope>
    <source>
        <tissue evidence="5">Leaf</tissue>
    </source>
</reference>
<evidence type="ECO:0000256" key="3">
    <source>
        <dbReference type="ARBA" id="ARBA00023172"/>
    </source>
</evidence>
<proteinExistence type="predicted"/>
<dbReference type="PANTHER" id="PTHR45900:SF6">
    <property type="entry name" value="DNA REPAIR PROTEIN RECA HOMOLOG 3, MITOCHONDRIAL-RELATED"/>
    <property type="match status" value="1"/>
</dbReference>
<dbReference type="AlphaFoldDB" id="A0A9W3CBD5"/>
<evidence type="ECO:0000313" key="5">
    <source>
        <dbReference type="RefSeq" id="XP_056848784.1"/>
    </source>
</evidence>
<dbReference type="KEGG" id="rsz:130498938"/>
<dbReference type="GeneID" id="130498938"/>
<gene>
    <name evidence="5" type="primary">LOC130498938</name>
</gene>
<evidence type="ECO:0000256" key="2">
    <source>
        <dbReference type="ARBA" id="ARBA00022840"/>
    </source>
</evidence>
<keyword evidence="2" id="KW-0067">ATP-binding</keyword>
<keyword evidence="4" id="KW-1185">Reference proteome</keyword>
<keyword evidence="3" id="KW-0233">DNA recombination</keyword>
<dbReference type="GO" id="GO:0006310">
    <property type="term" value="P:DNA recombination"/>
    <property type="evidence" value="ECO:0007669"/>
    <property type="project" value="UniProtKB-KW"/>
</dbReference>
<dbReference type="GO" id="GO:0003697">
    <property type="term" value="F:single-stranded DNA binding"/>
    <property type="evidence" value="ECO:0007669"/>
    <property type="project" value="InterPro"/>
</dbReference>
<organism evidence="4 5">
    <name type="scientific">Raphanus sativus</name>
    <name type="common">Radish</name>
    <name type="synonym">Raphanus raphanistrum var. sativus</name>
    <dbReference type="NCBI Taxonomy" id="3726"/>
    <lineage>
        <taxon>Eukaryota</taxon>
        <taxon>Viridiplantae</taxon>
        <taxon>Streptophyta</taxon>
        <taxon>Embryophyta</taxon>
        <taxon>Tracheophyta</taxon>
        <taxon>Spermatophyta</taxon>
        <taxon>Magnoliopsida</taxon>
        <taxon>eudicotyledons</taxon>
        <taxon>Gunneridae</taxon>
        <taxon>Pentapetalae</taxon>
        <taxon>rosids</taxon>
        <taxon>malvids</taxon>
        <taxon>Brassicales</taxon>
        <taxon>Brassicaceae</taxon>
        <taxon>Brassiceae</taxon>
        <taxon>Raphanus</taxon>
    </lineage>
</organism>
<dbReference type="OrthoDB" id="2000993at2759"/>
<dbReference type="Proteomes" id="UP000504610">
    <property type="component" value="Chromosome 8"/>
</dbReference>
<evidence type="ECO:0000256" key="1">
    <source>
        <dbReference type="ARBA" id="ARBA00022741"/>
    </source>
</evidence>
<name>A0A9W3CBD5_RAPSA</name>
<keyword evidence="1" id="KW-0547">Nucleotide-binding</keyword>
<dbReference type="GO" id="GO:0006281">
    <property type="term" value="P:DNA repair"/>
    <property type="evidence" value="ECO:0007669"/>
    <property type="project" value="InterPro"/>
</dbReference>
<dbReference type="RefSeq" id="XP_056848784.1">
    <property type="nucleotide sequence ID" value="XM_056992804.1"/>
</dbReference>
<dbReference type="GO" id="GO:0005524">
    <property type="term" value="F:ATP binding"/>
    <property type="evidence" value="ECO:0007669"/>
    <property type="project" value="UniProtKB-KW"/>
</dbReference>
<dbReference type="InterPro" id="IPR013765">
    <property type="entry name" value="DNA_recomb/repair_RecA"/>
</dbReference>
<reference evidence="4" key="1">
    <citation type="journal article" date="2019" name="Database">
        <title>The radish genome database (RadishGD): an integrated information resource for radish genomics.</title>
        <authorList>
            <person name="Yu H.J."/>
            <person name="Baek S."/>
            <person name="Lee Y.J."/>
            <person name="Cho A."/>
            <person name="Mun J.H."/>
        </authorList>
    </citation>
    <scope>NUCLEOTIDE SEQUENCE [LARGE SCALE GENOMIC DNA]</scope>
    <source>
        <strain evidence="4">cv. WK10039</strain>
    </source>
</reference>
<dbReference type="PANTHER" id="PTHR45900">
    <property type="entry name" value="RECA"/>
    <property type="match status" value="1"/>
</dbReference>
<accession>A0A9W3CBD5</accession>
<sequence>MGECSYGYPNQLDEPKHKLRHSLSLSLTLIIFISLVKKGEDVIQSWSQVLTLMLPLLNWAFMYVITGRQVGVKIVENKRALPFRTAQFELELEFEKGNCKVTEIIELSIKHTFNAYTEHSTI</sequence>
<evidence type="ECO:0000313" key="4">
    <source>
        <dbReference type="Proteomes" id="UP000504610"/>
    </source>
</evidence>